<accession>A1HR50</accession>
<proteinExistence type="predicted"/>
<keyword evidence="2" id="KW-1185">Reference proteome</keyword>
<reference evidence="1 2" key="2">
    <citation type="submission" date="2007-01" db="EMBL/GenBank/DDBJ databases">
        <title>Sequencing of the draft genome and assembly of Thermosinus carboxydivorans Nor1.</title>
        <authorList>
            <consortium name="US DOE Joint Genome Institute (JGI-PGF)"/>
            <person name="Copeland A."/>
            <person name="Lucas S."/>
            <person name="Lapidus A."/>
            <person name="Barry K."/>
            <person name="Glavina del Rio T."/>
            <person name="Dalin E."/>
            <person name="Tice H."/>
            <person name="Bruce D."/>
            <person name="Pitluck S."/>
            <person name="Richardson P."/>
        </authorList>
    </citation>
    <scope>NUCLEOTIDE SEQUENCE [LARGE SCALE GENOMIC DNA]</scope>
    <source>
        <strain evidence="1 2">Nor1</strain>
    </source>
</reference>
<dbReference type="RefSeq" id="WP_007289500.1">
    <property type="nucleotide sequence ID" value="NZ_AAWL01000009.1"/>
</dbReference>
<gene>
    <name evidence="1" type="ORF">TcarDRAFT_1284</name>
</gene>
<comment type="caution">
    <text evidence="1">The sequence shown here is derived from an EMBL/GenBank/DDBJ whole genome shotgun (WGS) entry which is preliminary data.</text>
</comment>
<reference evidence="1 2" key="1">
    <citation type="submission" date="2007-01" db="EMBL/GenBank/DDBJ databases">
        <title>Annotation of the draft genome assembly of Thermosinus carboxydivorans Nor1.</title>
        <authorList>
            <consortium name="US DOE Joint Genome Institute (JGI-ORNL)"/>
            <person name="Larimer F."/>
            <person name="Land M."/>
            <person name="Hauser L."/>
        </authorList>
    </citation>
    <scope>NUCLEOTIDE SEQUENCE [LARGE SCALE GENOMIC DNA]</scope>
    <source>
        <strain evidence="1 2">Nor1</strain>
    </source>
</reference>
<name>A1HR50_9FIRM</name>
<dbReference type="Proteomes" id="UP000005139">
    <property type="component" value="Unassembled WGS sequence"/>
</dbReference>
<dbReference type="Pfam" id="PF16510">
    <property type="entry name" value="P22_portal"/>
    <property type="match status" value="1"/>
</dbReference>
<dbReference type="eggNOG" id="COG3170">
    <property type="taxonomic scope" value="Bacteria"/>
</dbReference>
<protein>
    <recommendedName>
        <fullName evidence="3">Portal protein</fullName>
    </recommendedName>
</protein>
<evidence type="ECO:0000313" key="2">
    <source>
        <dbReference type="Proteomes" id="UP000005139"/>
    </source>
</evidence>
<dbReference type="OrthoDB" id="1632915at2"/>
<evidence type="ECO:0000313" key="1">
    <source>
        <dbReference type="EMBL" id="EAX47549.1"/>
    </source>
</evidence>
<dbReference type="InterPro" id="IPR032427">
    <property type="entry name" value="P22_portal"/>
</dbReference>
<dbReference type="EMBL" id="AAWL01000009">
    <property type="protein sequence ID" value="EAX47549.1"/>
    <property type="molecule type" value="Genomic_DNA"/>
</dbReference>
<dbReference type="AlphaFoldDB" id="A1HR50"/>
<evidence type="ECO:0008006" key="3">
    <source>
        <dbReference type="Google" id="ProtNLM"/>
    </source>
</evidence>
<organism evidence="1 2">
    <name type="scientific">Thermosinus carboxydivorans Nor1</name>
    <dbReference type="NCBI Taxonomy" id="401526"/>
    <lineage>
        <taxon>Bacteria</taxon>
        <taxon>Bacillati</taxon>
        <taxon>Bacillota</taxon>
        <taxon>Negativicutes</taxon>
        <taxon>Selenomonadales</taxon>
        <taxon>Sporomusaceae</taxon>
        <taxon>Thermosinus</taxon>
    </lineage>
</organism>
<sequence length="610" mass="69941">MTRTTDLPPELVRKRNMFRAAIEKSRTWRQAARKDYEFYFGKQWEDADLQALKKQKRPAITINRIRPLINLISGYQRLNRYEPDFKPRTADDIDLCKVRKGITKYIMDSCRYNREESRVFLDGIIGGVGWFEVGYEFDYHALDGKAVIKRVSPFDIYVDPESREPDLSDAEYICRAKWVSKDDLKRTYPEFADEIEAFAERYDRDEEEECDEDLEPLWYSREKKKCRLVEIWYKRHTMKEYYVIGPGQIVTKDELLPGMMVTHKFRVPQTEIRCSAIIGDVELEDVPSPYQHGRFPFAPYFAYYVGEEGEIPAGVVRDLQDIQREQNKRRSQLLHLINTMANRGWLLRRGQEDTKKKLLESGSTPGVVVEYDTDPPKPFDSTSVPTTFAEFEQLGDADFRQISGINEAMLGQEIPSGTSGRAIELRQRTAVTQVAGLFDNLRATKEMVLYLLWGSEGAPGIIPQYYTEEKTFRIIGESGKDEFVTINQRQLAGYDWMGNAIYRTLNDLSVGEFDIVIDDVPATPTQRIAQFYALLELAKLLPPGAIPVDMIIDASDFDNKEELKQRWLEQQRAAAQAVAMKQSGAPPPGQPGQPGIVPQSAAIEAMRAAL</sequence>